<feature type="compositionally biased region" description="Low complexity" evidence="1">
    <location>
        <begin position="84"/>
        <end position="100"/>
    </location>
</feature>
<feature type="compositionally biased region" description="Polar residues" evidence="1">
    <location>
        <begin position="69"/>
        <end position="83"/>
    </location>
</feature>
<feature type="region of interest" description="Disordered" evidence="1">
    <location>
        <begin position="1"/>
        <end position="29"/>
    </location>
</feature>
<protein>
    <submittedName>
        <fullName evidence="2">Uncharacterized protein</fullName>
    </submittedName>
</protein>
<feature type="region of interest" description="Disordered" evidence="1">
    <location>
        <begin position="51"/>
        <end position="150"/>
    </location>
</feature>
<evidence type="ECO:0000256" key="1">
    <source>
        <dbReference type="SAM" id="MobiDB-lite"/>
    </source>
</evidence>
<evidence type="ECO:0000313" key="2">
    <source>
        <dbReference type="EMBL" id="KAE8967796.1"/>
    </source>
</evidence>
<evidence type="ECO:0000313" key="3">
    <source>
        <dbReference type="Proteomes" id="UP000435112"/>
    </source>
</evidence>
<feature type="compositionally biased region" description="Basic and acidic residues" evidence="1">
    <location>
        <begin position="1"/>
        <end position="23"/>
    </location>
</feature>
<reference evidence="2 3" key="1">
    <citation type="submission" date="2018-09" db="EMBL/GenBank/DDBJ databases">
        <title>Genomic investigation of the strawberry pathogen Phytophthora fragariae indicates pathogenicity is determined by transcriptional variation in three key races.</title>
        <authorList>
            <person name="Adams T.M."/>
            <person name="Armitage A.D."/>
            <person name="Sobczyk M.K."/>
            <person name="Bates H.J."/>
            <person name="Dunwell J.M."/>
            <person name="Nellist C.F."/>
            <person name="Harrison R.J."/>
        </authorList>
    </citation>
    <scope>NUCLEOTIDE SEQUENCE [LARGE SCALE GENOMIC DNA]</scope>
    <source>
        <strain evidence="2 3">SCRP324</strain>
    </source>
</reference>
<sequence length="150" mass="15012">MNLRGVDRNKKFGPDAWRAHREGSTAGEVSHYGTCRSGGIGLILRFVPLGKSPATSSSSSSIAGVDASPATSSSITGVNASPATSSSRGTGSSSSISITGVEASPAWKEAELATAAPPPRPAAATAAAAALPDEAHKYELVQAPPGRKPS</sequence>
<proteinExistence type="predicted"/>
<gene>
    <name evidence="2" type="ORF">PR002_g27948</name>
</gene>
<comment type="caution">
    <text evidence="2">The sequence shown here is derived from an EMBL/GenBank/DDBJ whole genome shotgun (WGS) entry which is preliminary data.</text>
</comment>
<feature type="compositionally biased region" description="Low complexity" evidence="1">
    <location>
        <begin position="122"/>
        <end position="132"/>
    </location>
</feature>
<dbReference type="AlphaFoldDB" id="A0A6A3HCW6"/>
<dbReference type="EMBL" id="QXFU01004636">
    <property type="protein sequence ID" value="KAE8967796.1"/>
    <property type="molecule type" value="Genomic_DNA"/>
</dbReference>
<name>A0A6A3HCW6_9STRA</name>
<accession>A0A6A3HCW6</accession>
<dbReference type="Proteomes" id="UP000435112">
    <property type="component" value="Unassembled WGS sequence"/>
</dbReference>
<organism evidence="2 3">
    <name type="scientific">Phytophthora rubi</name>
    <dbReference type="NCBI Taxonomy" id="129364"/>
    <lineage>
        <taxon>Eukaryota</taxon>
        <taxon>Sar</taxon>
        <taxon>Stramenopiles</taxon>
        <taxon>Oomycota</taxon>
        <taxon>Peronosporomycetes</taxon>
        <taxon>Peronosporales</taxon>
        <taxon>Peronosporaceae</taxon>
        <taxon>Phytophthora</taxon>
    </lineage>
</organism>